<keyword evidence="2" id="KW-0808">Transferase</keyword>
<dbReference type="GO" id="GO:0017000">
    <property type="term" value="P:antibiotic biosynthetic process"/>
    <property type="evidence" value="ECO:0007669"/>
    <property type="project" value="UniProtKB-ARBA"/>
</dbReference>
<dbReference type="PANTHER" id="PTHR43861:SF1">
    <property type="entry name" value="TRANS-ACONITATE 2-METHYLTRANSFERASE"/>
    <property type="match status" value="1"/>
</dbReference>
<dbReference type="CDD" id="cd02440">
    <property type="entry name" value="AdoMet_MTases"/>
    <property type="match status" value="1"/>
</dbReference>
<accession>A0AB33K4W6</accession>
<dbReference type="PANTHER" id="PTHR43861">
    <property type="entry name" value="TRANS-ACONITATE 2-METHYLTRANSFERASE-RELATED"/>
    <property type="match status" value="1"/>
</dbReference>
<dbReference type="EMBL" id="AP035881">
    <property type="protein sequence ID" value="BFP49817.1"/>
    <property type="molecule type" value="Genomic_DNA"/>
</dbReference>
<reference evidence="4" key="1">
    <citation type="submission" date="2024-07" db="EMBL/GenBank/DDBJ databases">
        <title>Complete genome sequences of cellulolytic bacteria, Kitasatospora sp. CMC57 and Streptomyces sp. CMC78, isolated from Japanese agricultural soil.</title>
        <authorList>
            <person name="Hashimoto T."/>
            <person name="Ito M."/>
            <person name="Iwamoto M."/>
            <person name="Fukahori D."/>
            <person name="Shoda T."/>
            <person name="Sakoda M."/>
            <person name="Morohoshi T."/>
            <person name="Mitsuboshi M."/>
            <person name="Nishizawa T."/>
        </authorList>
    </citation>
    <scope>NUCLEOTIDE SEQUENCE</scope>
    <source>
        <strain evidence="4">CMC57</strain>
    </source>
</reference>
<proteinExistence type="predicted"/>
<dbReference type="SUPFAM" id="SSF53335">
    <property type="entry name" value="S-adenosyl-L-methionine-dependent methyltransferases"/>
    <property type="match status" value="1"/>
</dbReference>
<keyword evidence="1 4" id="KW-0489">Methyltransferase</keyword>
<sequence>MQDIENTTQAQAWNGYEGAHWATHQDRWDAVNAGFDRPLFGAAAIAPGERVLDIGCGAGSTTRQAARAVAPGGHALGLDLSAPMLERARASAEDEGLTNVRFEHGDAQVHPITRGAFDLAISRFGIMFFADPAAAFANLVAALRPGGRVTLLCAAEPEGNEWLTALTALGDLLPLEGFGEPGGPGMFSLSVPGAAAALLRGAGLRDVRATHVTEYGTWGRDAADAARFLLDSGPGRHLLAQAGPGVGVRARARLTAVLKRHEVDGVLRLRSTGWLLTGTVPNV</sequence>
<feature type="domain" description="Methyltransferase" evidence="3">
    <location>
        <begin position="51"/>
        <end position="147"/>
    </location>
</feature>
<dbReference type="GO" id="GO:0008168">
    <property type="term" value="F:methyltransferase activity"/>
    <property type="evidence" value="ECO:0007669"/>
    <property type="project" value="UniProtKB-KW"/>
</dbReference>
<dbReference type="Gene3D" id="3.40.50.150">
    <property type="entry name" value="Vaccinia Virus protein VP39"/>
    <property type="match status" value="1"/>
</dbReference>
<evidence type="ECO:0000259" key="3">
    <source>
        <dbReference type="Pfam" id="PF13649"/>
    </source>
</evidence>
<dbReference type="Pfam" id="PF13649">
    <property type="entry name" value="Methyltransf_25"/>
    <property type="match status" value="1"/>
</dbReference>
<dbReference type="AlphaFoldDB" id="A0AB33K4W6"/>
<organism evidence="4">
    <name type="scientific">Kitasatospora sp. CMC57</name>
    <dbReference type="NCBI Taxonomy" id="3231513"/>
    <lineage>
        <taxon>Bacteria</taxon>
        <taxon>Bacillati</taxon>
        <taxon>Actinomycetota</taxon>
        <taxon>Actinomycetes</taxon>
        <taxon>Kitasatosporales</taxon>
        <taxon>Streptomycetaceae</taxon>
        <taxon>Kitasatospora</taxon>
    </lineage>
</organism>
<evidence type="ECO:0000313" key="4">
    <source>
        <dbReference type="EMBL" id="BFP49817.1"/>
    </source>
</evidence>
<dbReference type="InterPro" id="IPR041698">
    <property type="entry name" value="Methyltransf_25"/>
</dbReference>
<evidence type="ECO:0000256" key="2">
    <source>
        <dbReference type="ARBA" id="ARBA00022679"/>
    </source>
</evidence>
<gene>
    <name evidence="4" type="ORF">KCMC57_61850</name>
</gene>
<dbReference type="GO" id="GO:0032259">
    <property type="term" value="P:methylation"/>
    <property type="evidence" value="ECO:0007669"/>
    <property type="project" value="UniProtKB-KW"/>
</dbReference>
<dbReference type="InterPro" id="IPR029063">
    <property type="entry name" value="SAM-dependent_MTases_sf"/>
</dbReference>
<protein>
    <submittedName>
        <fullName evidence="4">Methyltransferase domain-containing protein</fullName>
    </submittedName>
</protein>
<name>A0AB33K4W6_9ACTN</name>
<evidence type="ECO:0000256" key="1">
    <source>
        <dbReference type="ARBA" id="ARBA00022603"/>
    </source>
</evidence>
<dbReference type="RefSeq" id="WP_407991878.1">
    <property type="nucleotide sequence ID" value="NZ_AP035881.2"/>
</dbReference>